<comment type="caution">
    <text evidence="6">The sequence shown here is derived from an EMBL/GenBank/DDBJ whole genome shotgun (WGS) entry which is preliminary data.</text>
</comment>
<dbReference type="EMBL" id="JAAOIC020000043">
    <property type="protein sequence ID" value="KAG8038546.1"/>
    <property type="molecule type" value="Genomic_DNA"/>
</dbReference>
<name>A0A8J5QTL6_9HYME</name>
<dbReference type="CDD" id="cd00086">
    <property type="entry name" value="homeodomain"/>
    <property type="match status" value="1"/>
</dbReference>
<gene>
    <name evidence="6" type="ORF">G9C98_006242</name>
</gene>
<feature type="compositionally biased region" description="Low complexity" evidence="4">
    <location>
        <begin position="404"/>
        <end position="422"/>
    </location>
</feature>
<accession>A0A8J5QTL6</accession>
<dbReference type="GO" id="GO:0000978">
    <property type="term" value="F:RNA polymerase II cis-regulatory region sequence-specific DNA binding"/>
    <property type="evidence" value="ECO:0007669"/>
    <property type="project" value="TreeGrafter"/>
</dbReference>
<feature type="compositionally biased region" description="Acidic residues" evidence="4">
    <location>
        <begin position="96"/>
        <end position="110"/>
    </location>
</feature>
<feature type="compositionally biased region" description="Acidic residues" evidence="4">
    <location>
        <begin position="348"/>
        <end position="375"/>
    </location>
</feature>
<organism evidence="6 7">
    <name type="scientific">Cotesia typhae</name>
    <dbReference type="NCBI Taxonomy" id="2053667"/>
    <lineage>
        <taxon>Eukaryota</taxon>
        <taxon>Metazoa</taxon>
        <taxon>Ecdysozoa</taxon>
        <taxon>Arthropoda</taxon>
        <taxon>Hexapoda</taxon>
        <taxon>Insecta</taxon>
        <taxon>Pterygota</taxon>
        <taxon>Neoptera</taxon>
        <taxon>Endopterygota</taxon>
        <taxon>Hymenoptera</taxon>
        <taxon>Apocrita</taxon>
        <taxon>Ichneumonoidea</taxon>
        <taxon>Braconidae</taxon>
        <taxon>Microgastrinae</taxon>
        <taxon>Cotesia</taxon>
    </lineage>
</organism>
<dbReference type="FunFam" id="1.10.10.60:FF:000836">
    <property type="match status" value="1"/>
</dbReference>
<feature type="compositionally biased region" description="Pro residues" evidence="4">
    <location>
        <begin position="547"/>
        <end position="557"/>
    </location>
</feature>
<dbReference type="PROSITE" id="PS00027">
    <property type="entry name" value="HOMEOBOX_1"/>
    <property type="match status" value="1"/>
</dbReference>
<evidence type="ECO:0000259" key="5">
    <source>
        <dbReference type="PROSITE" id="PS50071"/>
    </source>
</evidence>
<dbReference type="PANTHER" id="PTHR24340">
    <property type="entry name" value="HOMEOBOX PROTEIN NKX"/>
    <property type="match status" value="1"/>
</dbReference>
<dbReference type="OrthoDB" id="6159439at2759"/>
<dbReference type="PROSITE" id="PS50071">
    <property type="entry name" value="HOMEOBOX_2"/>
    <property type="match status" value="1"/>
</dbReference>
<feature type="region of interest" description="Disordered" evidence="4">
    <location>
        <begin position="64"/>
        <end position="170"/>
    </location>
</feature>
<dbReference type="InterPro" id="IPR001356">
    <property type="entry name" value="HD"/>
</dbReference>
<dbReference type="InterPro" id="IPR017970">
    <property type="entry name" value="Homeobox_CS"/>
</dbReference>
<evidence type="ECO:0000256" key="1">
    <source>
        <dbReference type="ARBA" id="ARBA00004123"/>
    </source>
</evidence>
<dbReference type="Pfam" id="PF00046">
    <property type="entry name" value="Homeodomain"/>
    <property type="match status" value="1"/>
</dbReference>
<keyword evidence="2 3" id="KW-0371">Homeobox</keyword>
<evidence type="ECO:0000313" key="7">
    <source>
        <dbReference type="Proteomes" id="UP000729913"/>
    </source>
</evidence>
<feature type="compositionally biased region" description="Acidic residues" evidence="4">
    <location>
        <begin position="126"/>
        <end position="150"/>
    </location>
</feature>
<feature type="compositionally biased region" description="Basic and acidic residues" evidence="4">
    <location>
        <begin position="332"/>
        <end position="341"/>
    </location>
</feature>
<dbReference type="PANTHER" id="PTHR24340:SF37">
    <property type="entry name" value="HOMEOBOX PROTEIN SLOU"/>
    <property type="match status" value="1"/>
</dbReference>
<feature type="compositionally biased region" description="Basic residues" evidence="4">
    <location>
        <begin position="528"/>
        <end position="546"/>
    </location>
</feature>
<dbReference type="GO" id="GO:0030154">
    <property type="term" value="P:cell differentiation"/>
    <property type="evidence" value="ECO:0007669"/>
    <property type="project" value="TreeGrafter"/>
</dbReference>
<feature type="region of interest" description="Disordered" evidence="4">
    <location>
        <begin position="528"/>
        <end position="557"/>
    </location>
</feature>
<feature type="region of interest" description="Disordered" evidence="4">
    <location>
        <begin position="314"/>
        <end position="439"/>
    </location>
</feature>
<feature type="compositionally biased region" description="Gly residues" evidence="4">
    <location>
        <begin position="423"/>
        <end position="434"/>
    </location>
</feature>
<feature type="DNA-binding region" description="Homeobox" evidence="2">
    <location>
        <begin position="437"/>
        <end position="496"/>
    </location>
</feature>
<comment type="subcellular location">
    <subcellularLocation>
        <location evidence="1 2 3">Nucleus</location>
    </subcellularLocation>
</comment>
<feature type="compositionally biased region" description="Low complexity" evidence="4">
    <location>
        <begin position="66"/>
        <end position="81"/>
    </location>
</feature>
<reference evidence="6" key="1">
    <citation type="submission" date="2020-03" db="EMBL/GenBank/DDBJ databases">
        <authorList>
            <person name="Chebbi M.A."/>
            <person name="Drezen J.M."/>
        </authorList>
    </citation>
    <scope>NUCLEOTIDE SEQUENCE</scope>
    <source>
        <tissue evidence="6">Whole body</tissue>
    </source>
</reference>
<keyword evidence="2 3" id="KW-0539">Nucleus</keyword>
<dbReference type="GO" id="GO:0000981">
    <property type="term" value="F:DNA-binding transcription factor activity, RNA polymerase II-specific"/>
    <property type="evidence" value="ECO:0007669"/>
    <property type="project" value="InterPro"/>
</dbReference>
<reference evidence="6" key="2">
    <citation type="submission" date="2021-04" db="EMBL/GenBank/DDBJ databases">
        <title>Genome-wide patterns of bracovirus chromosomal integration into multiple host tissues during parasitism.</title>
        <authorList>
            <person name="Chebbi M.A.C."/>
        </authorList>
    </citation>
    <scope>NUCLEOTIDE SEQUENCE</scope>
    <source>
        <tissue evidence="6">Whole body</tissue>
    </source>
</reference>
<feature type="compositionally biased region" description="Polar residues" evidence="4">
    <location>
        <begin position="158"/>
        <end position="170"/>
    </location>
</feature>
<feature type="compositionally biased region" description="Basic residues" evidence="4">
    <location>
        <begin position="322"/>
        <end position="331"/>
    </location>
</feature>
<evidence type="ECO:0000256" key="2">
    <source>
        <dbReference type="PROSITE-ProRule" id="PRU00108"/>
    </source>
</evidence>
<proteinExistence type="predicted"/>
<feature type="domain" description="Homeobox" evidence="5">
    <location>
        <begin position="435"/>
        <end position="495"/>
    </location>
</feature>
<dbReference type="SMART" id="SM00389">
    <property type="entry name" value="HOX"/>
    <property type="match status" value="1"/>
</dbReference>
<dbReference type="Proteomes" id="UP000729913">
    <property type="component" value="Unassembled WGS sequence"/>
</dbReference>
<keyword evidence="2 3" id="KW-0238">DNA-binding</keyword>
<protein>
    <recommendedName>
        <fullName evidence="5">Homeobox domain-containing protein</fullName>
    </recommendedName>
</protein>
<dbReference type="AlphaFoldDB" id="A0A8J5QTL6"/>
<dbReference type="GO" id="GO:0005634">
    <property type="term" value="C:nucleus"/>
    <property type="evidence" value="ECO:0007669"/>
    <property type="project" value="UniProtKB-SubCell"/>
</dbReference>
<evidence type="ECO:0000256" key="3">
    <source>
        <dbReference type="RuleBase" id="RU000682"/>
    </source>
</evidence>
<feature type="compositionally biased region" description="Polar residues" evidence="4">
    <location>
        <begin position="385"/>
        <end position="394"/>
    </location>
</feature>
<dbReference type="InterPro" id="IPR050394">
    <property type="entry name" value="Homeobox_NK-like"/>
</dbReference>
<keyword evidence="7" id="KW-1185">Reference proteome</keyword>
<sequence>MWRMHQEPRTLSPHAEGPITCLDPEEVNLRAVVPREKRRGLLLHVRTGDPFVVGFEDSKQHMLETSAPASSPMASPASRSSAMEEDIDDIKKDPLNQDDEEDNEGDDVDNENVASRMRLSSRGVIDDDEEDEEDEAERNGNYDEDEDIEVDVCRDPESNPSSPVDLTASSRTMSVNEQFIPFGNRAVGLLSCLPSSGGAGGTGGAGGCGIGSGNGGNNSAVISVGGNTNGIVVVNHTTTAMMPYLATGHATGSMVTGLCTTGSQLRTNSSSLLSGSNSVASGNNCLTNTNATVQNNKRGLAFSVENILDPHKFTGGRIIHDRGHRRRRRNGSLHEDGDSRGELCSSGQEDESMLDQVEDMEEEGDEDDEDDEDVDMQGVDDRGTPTVTRDTASTGSNGSKKRQSSSSSSSSGGQNPSCQGGSSQNGGSSGGSAGGKPRRARTAFTYEQLVALENKFKTTRYLSVCERLNLALSLSLTETQVKIWFQNRRTKWKKQNPGLDVNSPTVPTTPPHPSPYAPAFLFAAHPHAHPHAHTHPHQHPHSHVHHAPPPPPPPGYYHHPAPPYGSSPTFFGHHLTGTPAERKRKTLPYFNAQRSLRFQVVPNQPRYQKLGECGLTQLKNASSWKQKAVYRCKKVENKRLSKASPERKEAKQMIKES</sequence>
<evidence type="ECO:0000313" key="6">
    <source>
        <dbReference type="EMBL" id="KAG8038546.1"/>
    </source>
</evidence>
<evidence type="ECO:0000256" key="4">
    <source>
        <dbReference type="SAM" id="MobiDB-lite"/>
    </source>
</evidence>